<name>A0A518GWU8_9BACT</name>
<feature type="region of interest" description="Disordered" evidence="1">
    <location>
        <begin position="1"/>
        <end position="147"/>
    </location>
</feature>
<keyword evidence="3" id="KW-1185">Reference proteome</keyword>
<evidence type="ECO:0000256" key="1">
    <source>
        <dbReference type="SAM" id="MobiDB-lite"/>
    </source>
</evidence>
<dbReference type="KEGG" id="tpla:ElP_09050"/>
<evidence type="ECO:0000313" key="2">
    <source>
        <dbReference type="EMBL" id="QDV33063.1"/>
    </source>
</evidence>
<dbReference type="EMBL" id="CP036426">
    <property type="protein sequence ID" value="QDV33063.1"/>
    <property type="molecule type" value="Genomic_DNA"/>
</dbReference>
<accession>A0A518GWU8</accession>
<dbReference type="Proteomes" id="UP000317835">
    <property type="component" value="Chromosome"/>
</dbReference>
<gene>
    <name evidence="2" type="ORF">ElP_09050</name>
</gene>
<protein>
    <submittedName>
        <fullName evidence="2">Uncharacterized protein</fullName>
    </submittedName>
</protein>
<dbReference type="AlphaFoldDB" id="A0A518GWU8"/>
<feature type="region of interest" description="Disordered" evidence="1">
    <location>
        <begin position="172"/>
        <end position="274"/>
    </location>
</feature>
<feature type="compositionally biased region" description="Polar residues" evidence="1">
    <location>
        <begin position="115"/>
        <end position="124"/>
    </location>
</feature>
<feature type="compositionally biased region" description="Basic and acidic residues" evidence="1">
    <location>
        <begin position="9"/>
        <end position="19"/>
    </location>
</feature>
<evidence type="ECO:0000313" key="3">
    <source>
        <dbReference type="Proteomes" id="UP000317835"/>
    </source>
</evidence>
<proteinExistence type="predicted"/>
<reference evidence="2 3" key="1">
    <citation type="submission" date="2019-02" db="EMBL/GenBank/DDBJ databases">
        <title>Deep-cultivation of Planctomycetes and their phenomic and genomic characterization uncovers novel biology.</title>
        <authorList>
            <person name="Wiegand S."/>
            <person name="Jogler M."/>
            <person name="Boedeker C."/>
            <person name="Pinto D."/>
            <person name="Vollmers J."/>
            <person name="Rivas-Marin E."/>
            <person name="Kohn T."/>
            <person name="Peeters S.H."/>
            <person name="Heuer A."/>
            <person name="Rast P."/>
            <person name="Oberbeckmann S."/>
            <person name="Bunk B."/>
            <person name="Jeske O."/>
            <person name="Meyerdierks A."/>
            <person name="Storesund J.E."/>
            <person name="Kallscheuer N."/>
            <person name="Luecker S."/>
            <person name="Lage O.M."/>
            <person name="Pohl T."/>
            <person name="Merkel B.J."/>
            <person name="Hornburger P."/>
            <person name="Mueller R.-W."/>
            <person name="Bruemmer F."/>
            <person name="Labrenz M."/>
            <person name="Spormann A.M."/>
            <person name="Op den Camp H."/>
            <person name="Overmann J."/>
            <person name="Amann R."/>
            <person name="Jetten M.S.M."/>
            <person name="Mascher T."/>
            <person name="Medema M.H."/>
            <person name="Devos D.P."/>
            <person name="Kaster A.-K."/>
            <person name="Ovreas L."/>
            <person name="Rohde M."/>
            <person name="Galperin M.Y."/>
            <person name="Jogler C."/>
        </authorList>
    </citation>
    <scope>NUCLEOTIDE SEQUENCE [LARGE SCALE GENOMIC DNA]</scope>
    <source>
        <strain evidence="2 3">ElP</strain>
    </source>
</reference>
<organism evidence="2 3">
    <name type="scientific">Tautonia plasticadhaerens</name>
    <dbReference type="NCBI Taxonomy" id="2527974"/>
    <lineage>
        <taxon>Bacteria</taxon>
        <taxon>Pseudomonadati</taxon>
        <taxon>Planctomycetota</taxon>
        <taxon>Planctomycetia</taxon>
        <taxon>Isosphaerales</taxon>
        <taxon>Isosphaeraceae</taxon>
        <taxon>Tautonia</taxon>
    </lineage>
</organism>
<sequence length="274" mass="29267">MTEIAPAHDLYEWEGDRVHPRPGPLLDRPDPTRLDPTPVTTSMLLPHRLPSRSTPDRPFEAPARPGPDRRARALSPRGPTRPMPASTAGVPGAPRRSEPISDTTSQHKHQRTNRLQRSLPSGSLRTDRAPARSPFPRRFRPRLASPGSGACLEALCGANPFCPPPFIATHSKKTVSRNRPRFASGAPTASRADSDPEPVPTCTRCDRPPIGEAIPPARASPAGGGGPIGPVRRVGANPFRPDSESPTHDYKTTCASTPVPHVGAPAASRPGILP</sequence>
<feature type="compositionally biased region" description="Basic and acidic residues" evidence="1">
    <location>
        <begin position="241"/>
        <end position="251"/>
    </location>
</feature>